<dbReference type="InterPro" id="IPR001343">
    <property type="entry name" value="Hemolysn_Ca-bd"/>
</dbReference>
<evidence type="ECO:0000259" key="1">
    <source>
        <dbReference type="Pfam" id="PF13946"/>
    </source>
</evidence>
<keyword evidence="3" id="KW-1185">Reference proteome</keyword>
<protein>
    <submittedName>
        <fullName evidence="2">DUF4214 domain-containing protein</fullName>
    </submittedName>
</protein>
<evidence type="ECO:0000313" key="3">
    <source>
        <dbReference type="Proteomes" id="UP000552683"/>
    </source>
</evidence>
<dbReference type="EMBL" id="JACLZK010000002">
    <property type="protein sequence ID" value="MBC2883488.1"/>
    <property type="molecule type" value="Genomic_DNA"/>
</dbReference>
<gene>
    <name evidence="2" type="ORF">H7R39_09540</name>
</gene>
<dbReference type="SUPFAM" id="SSF51120">
    <property type="entry name" value="beta-Roll"/>
    <property type="match status" value="2"/>
</dbReference>
<dbReference type="Gene3D" id="2.150.10.10">
    <property type="entry name" value="Serralysin-like metalloprotease, C-terminal"/>
    <property type="match status" value="2"/>
</dbReference>
<proteinExistence type="predicted"/>
<comment type="caution">
    <text evidence="2">The sequence shown here is derived from an EMBL/GenBank/DDBJ whole genome shotgun (WGS) entry which is preliminary data.</text>
</comment>
<dbReference type="RefSeq" id="WP_185899003.1">
    <property type="nucleotide sequence ID" value="NZ_JACLZK010000002.1"/>
</dbReference>
<dbReference type="GO" id="GO:0005509">
    <property type="term" value="F:calcium ion binding"/>
    <property type="evidence" value="ECO:0007669"/>
    <property type="project" value="InterPro"/>
</dbReference>
<dbReference type="Pfam" id="PF00353">
    <property type="entry name" value="HemolysinCabind"/>
    <property type="match status" value="2"/>
</dbReference>
<organism evidence="2 3">
    <name type="scientific">Campylobacter massiliensis</name>
    <dbReference type="NCBI Taxonomy" id="2762557"/>
    <lineage>
        <taxon>Bacteria</taxon>
        <taxon>Pseudomonadati</taxon>
        <taxon>Campylobacterota</taxon>
        <taxon>Epsilonproteobacteria</taxon>
        <taxon>Campylobacterales</taxon>
        <taxon>Campylobacteraceae</taxon>
        <taxon>Campylobacter</taxon>
    </lineage>
</organism>
<feature type="domain" description="DUF4214" evidence="1">
    <location>
        <begin position="39"/>
        <end position="101"/>
    </location>
</feature>
<dbReference type="Proteomes" id="UP000552683">
    <property type="component" value="Unassembled WGS sequence"/>
</dbReference>
<dbReference type="Pfam" id="PF13946">
    <property type="entry name" value="DUF4214"/>
    <property type="match status" value="1"/>
</dbReference>
<evidence type="ECO:0000313" key="2">
    <source>
        <dbReference type="EMBL" id="MBC2883488.1"/>
    </source>
</evidence>
<reference evidence="2 3" key="1">
    <citation type="submission" date="2020-08" db="EMBL/GenBank/DDBJ databases">
        <title>Complete genome and description of Campylobacter massiliensis Marseille-Q3452 sp. nov.</title>
        <authorList>
            <person name="Antezack A."/>
        </authorList>
    </citation>
    <scope>NUCLEOTIDE SEQUENCE [LARGE SCALE GENOMIC DNA]</scope>
    <source>
        <strain evidence="2 3">Marseille-Q3452</strain>
    </source>
</reference>
<dbReference type="InterPro" id="IPR011049">
    <property type="entry name" value="Serralysin-like_metalloprot_C"/>
</dbReference>
<dbReference type="PRINTS" id="PR00313">
    <property type="entry name" value="CABNDNGRPT"/>
</dbReference>
<name>A0A842J7R1_9BACT</name>
<dbReference type="InterPro" id="IPR025282">
    <property type="entry name" value="DUF4214"/>
</dbReference>
<sequence>MALTQTQVSQLYVTLFGRVSEGAGNKYWQSAVSDVAAGANAMLATTAAQEYFGSALTSDEAFIKHIYKNTLNKTQVEDPAGIKFWVDALKAGNSRGLVVSELIKAAQDPANKGAAQDYFNNKVALSDYTATKVEGKDLKVKDLAPFKEALTKVTSNPSSLTDAKAFVDSLVNISTDSSVDWNSAPVNPGTAAELTTDTDTLTANVFNAGMKHNPGGTDRIMTLQSSDRLTGDASRADNTLNVEFGHINGDEADPGSRTPILNNVQNINIQVTGTVNTLDLRDSNDVEKVNIDRVTQEAANKFTVQSIGQKLDGMRLANVAKKDINVKFEHKKGVLAGFEDKSSVFLEKVDAKSLSITSDANTEGYEQLDLVSKQDVSMDKFEANQLRELTIKGSGSLEIADVELNAGANPQFYEVKDGGIQAVGTRGFTKLDASNYNGKLTLDISDIVKNAFDPFDSGKKQYTDIIGSKLGDTFYLRNGVEDRISINGGEGQDKLVMVGGSIGEYETEGKATITNIETLEMRAQKSDLEMDFDRFDENLKNVVVRNETIGTARTFTLNDISEKFAKEGEIVVEHAVGDSDSDGNFDTKIVANLKDAKGKDDTLNFKVVDANNKDNTFEYEIGAKGVENLKINDSDSESNSVKFTNANDHTGTITLTGGTKDLYYAVDGEVVAKTVDASAQKSDLRLTVKDQDTNPGQDIKLGTGNDVLTFAELDGLDGKDKITDAGGDNDTVRAIFSKDGALNLAGIEGIHIAASKNVTLDIVSKDVSKLVVMSQEAVAQTDKVSSLGYGVKGMGKTVDATKVITVKSSTNITELNFKGDLDKVDQKGPSANPAEPYVDEETDQHFNGVKLLDNKAESVNVNIDSKLDDIDKGAKSYTVEQITVDGTKNITVNVNDERIKKDAATVTTEIKNIAGKNLETLTLNAKRDLNLNTVTANDLNNSISLVDASNVMGEFIARVVGLGDGATVKISDGGSKFNALGSAGKGIKIAAGDGKNEITGSAQSDFITTGSANDKVYAHRGDNVIDVGDGDDAVTARDGNDTVAFGRGYDSYKDNFGTSINTVNAATTVTKLAGVANVQIAVKGDVAENTDITLAQATDGTNNYVNQVIASGEGSTLKVQWQGGQIQGSATTLNGRFAENYNLNNDTWDYTVDGTGATDEEKLKKGTGNDKDNFWIAKGAHHAKVNGGDGNDVVITAPDVTKLTFNGGNGNDAAVGTKGADVFEGGKGADVFATNNIYEGGKVKDDGATDTIKIADGESVKGSHDVIYGFSTAAAGSDKLELSSTLVADNKAAGAQDIASGQGKAIQAYGITNGVATFYSDAAHTQATVVNSKNLNDVLDYFAKELNGTTKTVAFAYDQDGDGTADSTFLFQDGAVDTVVQLAGTTGVQALGGAAGADTIVLA</sequence>
<accession>A0A842J7R1</accession>